<dbReference type="Gene3D" id="2.60.40.2700">
    <property type="match status" value="1"/>
</dbReference>
<gene>
    <name evidence="2" type="ORF">EYD45_12160</name>
</gene>
<dbReference type="AlphaFoldDB" id="A0A4Q9FD61"/>
<dbReference type="Pfam" id="PF13585">
    <property type="entry name" value="CHU_C"/>
    <property type="match status" value="1"/>
</dbReference>
<proteinExistence type="predicted"/>
<evidence type="ECO:0000313" key="2">
    <source>
        <dbReference type="EMBL" id="TBN02455.1"/>
    </source>
</evidence>
<accession>A0A4Q9FD61</accession>
<feature type="domain" description="Ig-like" evidence="1">
    <location>
        <begin position="277"/>
        <end position="353"/>
    </location>
</feature>
<dbReference type="Pfam" id="PF19081">
    <property type="entry name" value="Ig_7"/>
    <property type="match status" value="1"/>
</dbReference>
<dbReference type="NCBIfam" id="TIGR04131">
    <property type="entry name" value="Bac_Flav_CTERM"/>
    <property type="match status" value="1"/>
</dbReference>
<dbReference type="InterPro" id="IPR026341">
    <property type="entry name" value="T9SS_type_B"/>
</dbReference>
<comment type="caution">
    <text evidence="2">The sequence shown here is derived from an EMBL/GenBank/DDBJ whole genome shotgun (WGS) entry which is preliminary data.</text>
</comment>
<name>A0A4Q9FD61_9FLAO</name>
<organism evidence="2 3">
    <name type="scientific">Hyunsoonleella flava</name>
    <dbReference type="NCBI Taxonomy" id="2527939"/>
    <lineage>
        <taxon>Bacteria</taxon>
        <taxon>Pseudomonadati</taxon>
        <taxon>Bacteroidota</taxon>
        <taxon>Flavobacteriia</taxon>
        <taxon>Flavobacteriales</taxon>
        <taxon>Flavobacteriaceae</taxon>
    </lineage>
</organism>
<protein>
    <submittedName>
        <fullName evidence="2">T9SS type B sorting domain-containing protein</fullName>
    </submittedName>
</protein>
<sequence length="578" mass="64090">MSFGNTYYTFTSETPNEGFYKVASNTDYLGWFDTEDHTPGDANGKMLIVNADISPGEFFRMTVPDLCENTIYGFSTWIINLMPFYHDGCGAEGLSVPINIRFEVWDSTNTSLLASGNSGNILSTITPDWQEYGLVFKSLPGQTSVILKMFNNESGGCGNDFAIDDIWFRSCGDSVPILDSQNNTSRFSCNGEVISSTTLTAVPDSSIFSEHFYQWQESRDGINWVDIPGETSDTYVTPVITSQVFYRTKVVENPLNILNSSCNTLSDVFEFGVGRIPPAPEVIENLSLCDNAIEPLAVTVTEGVTVNWYDAPTGGNLLQSNSTTFSTDVPGMYYAEAVTVRGRCTSVSRTAVEFDFFETPIITDEVLEFCENTNITLNADTNISTATYSWSTGEVTESIMVSTPGVYTVDVTNIGCTVTKTIQVNQIDNPIIETIESNGNSITVNLSSPSNFLYSLDGSTYQTNNTFLNVKGGRYTIYVKLQECDNAVTTEYLHFFIPSFFTPNNDGVNDRFDLKGIELFSTSSVSIFNRYGKLLKYAKNTSFSWDGTFAGQQLPSDDYWYVIAIENQKFTGHFTLKR</sequence>
<dbReference type="EMBL" id="SIRT01000010">
    <property type="protein sequence ID" value="TBN02455.1"/>
    <property type="molecule type" value="Genomic_DNA"/>
</dbReference>
<keyword evidence="3" id="KW-1185">Reference proteome</keyword>
<evidence type="ECO:0000313" key="3">
    <source>
        <dbReference type="Proteomes" id="UP000291142"/>
    </source>
</evidence>
<dbReference type="InterPro" id="IPR044023">
    <property type="entry name" value="Ig_7"/>
</dbReference>
<dbReference type="RefSeq" id="WP_130964831.1">
    <property type="nucleotide sequence ID" value="NZ_SIRT01000010.1"/>
</dbReference>
<evidence type="ECO:0000259" key="1">
    <source>
        <dbReference type="Pfam" id="PF19081"/>
    </source>
</evidence>
<dbReference type="OrthoDB" id="1652165at2"/>
<reference evidence="2 3" key="1">
    <citation type="submission" date="2019-02" db="EMBL/GenBank/DDBJ databases">
        <title>Hyunsoonleella sp., isolated from marine sediment.</title>
        <authorList>
            <person name="Liu B.-T."/>
        </authorList>
    </citation>
    <scope>NUCLEOTIDE SEQUENCE [LARGE SCALE GENOMIC DNA]</scope>
    <source>
        <strain evidence="2 3">T58</strain>
    </source>
</reference>
<dbReference type="Proteomes" id="UP000291142">
    <property type="component" value="Unassembled WGS sequence"/>
</dbReference>